<dbReference type="Proteomes" id="UP000007887">
    <property type="component" value="Plasmid pSRC3"/>
</dbReference>
<dbReference type="KEGG" id="sri:SELR_pSRC300080"/>
<organism evidence="2 3">
    <name type="scientific">Selenomonas ruminantium subsp. lactilytica (strain NBRC 103574 / TAM6421)</name>
    <dbReference type="NCBI Taxonomy" id="927704"/>
    <lineage>
        <taxon>Bacteria</taxon>
        <taxon>Bacillati</taxon>
        <taxon>Bacillota</taxon>
        <taxon>Negativicutes</taxon>
        <taxon>Selenomonadales</taxon>
        <taxon>Selenomonadaceae</taxon>
        <taxon>Selenomonas</taxon>
    </lineage>
</organism>
<proteinExistence type="predicted"/>
<dbReference type="HOGENOM" id="CLU_2994183_0_0_9"/>
<keyword evidence="1" id="KW-0472">Membrane</keyword>
<feature type="transmembrane region" description="Helical" evidence="1">
    <location>
        <begin position="6"/>
        <end position="29"/>
    </location>
</feature>
<dbReference type="EMBL" id="AP012300">
    <property type="protein sequence ID" value="BAL85081.1"/>
    <property type="molecule type" value="Genomic_DNA"/>
</dbReference>
<keyword evidence="1" id="KW-0812">Transmembrane</keyword>
<evidence type="ECO:0000256" key="1">
    <source>
        <dbReference type="SAM" id="Phobius"/>
    </source>
</evidence>
<geneLocation type="plasmid" evidence="2 3">
    <name>pSRC3</name>
</geneLocation>
<dbReference type="AlphaFoldDB" id="I0GWE4"/>
<evidence type="ECO:0000313" key="3">
    <source>
        <dbReference type="Proteomes" id="UP000007887"/>
    </source>
</evidence>
<dbReference type="PATRIC" id="fig|927704.6.peg.3320"/>
<name>I0GWE4_SELRL</name>
<keyword evidence="2" id="KW-0614">Plasmid</keyword>
<keyword evidence="1" id="KW-1133">Transmembrane helix</keyword>
<gene>
    <name evidence="2" type="ordered locus">SELR_pSRC300080</name>
</gene>
<evidence type="ECO:0000313" key="2">
    <source>
        <dbReference type="EMBL" id="BAL85081.1"/>
    </source>
</evidence>
<accession>I0GWE4</accession>
<protein>
    <submittedName>
        <fullName evidence="2">Uncharacterized protein</fullName>
    </submittedName>
</protein>
<sequence length="57" mass="6972">MDTIDLFLGAFLVLSWMMLWIIRGVALSYQKEIERCHREIYRLRDDLPIVYKNERLK</sequence>
<reference evidence="2 3" key="1">
    <citation type="submission" date="2011-10" db="EMBL/GenBank/DDBJ databases">
        <title>Whole genome sequence of Selenomonas ruminantium subsp. lactilytica TAM6421.</title>
        <authorList>
            <person name="Oguchi A."/>
            <person name="Ankai A."/>
            <person name="Kaneko J."/>
            <person name="Yamada-Narita S."/>
            <person name="Fukui S."/>
            <person name="Takahashi M."/>
            <person name="Onodera T."/>
            <person name="Kojima S."/>
            <person name="Fushimi T."/>
            <person name="Abe N."/>
            <person name="Kamio Y."/>
            <person name="Yamazaki S."/>
            <person name="Fujita N."/>
        </authorList>
    </citation>
    <scope>NUCLEOTIDE SEQUENCE [LARGE SCALE GENOMIC DNA]</scope>
    <source>
        <strain evidence="3">NBRC 103574 / TAM6421</strain>
        <plasmid evidence="2 3">pSRC3</plasmid>
    </source>
</reference>